<keyword evidence="1" id="KW-1133">Transmembrane helix</keyword>
<evidence type="ECO:0000313" key="3">
    <source>
        <dbReference type="Proteomes" id="UP000518878"/>
    </source>
</evidence>
<evidence type="ECO:0000313" key="2">
    <source>
        <dbReference type="EMBL" id="NID17445.1"/>
    </source>
</evidence>
<reference evidence="2 3" key="1">
    <citation type="journal article" date="2006" name="Int. J. Syst. Evol. Microbiol.">
        <title>Dyella yeojuensis sp. nov., isolated from greenhouse soil in Korea.</title>
        <authorList>
            <person name="Kim B.Y."/>
            <person name="Weon H.Y."/>
            <person name="Lee K.H."/>
            <person name="Seok S.J."/>
            <person name="Kwon S.W."/>
            <person name="Go S.J."/>
            <person name="Stackebrandt E."/>
        </authorList>
    </citation>
    <scope>NUCLEOTIDE SEQUENCE [LARGE SCALE GENOMIC DNA]</scope>
    <source>
        <strain evidence="2 3">DSM 17673</strain>
    </source>
</reference>
<dbReference type="AlphaFoldDB" id="A0A7X5QY22"/>
<sequence>MKSVVRTALPWAVIVAVAAVAALTRYAFIEPPPMAHACEAQGGPWWCGVREAVVQGFLHNAYGYAAVLAALLAVFWRHTFAAALAVCLGAIALQLYCYEGGALAVLIGTLRLVRVQYGGKAMSPPCATPAAPAGPGRG</sequence>
<protein>
    <submittedName>
        <fullName evidence="2">Uncharacterized protein</fullName>
    </submittedName>
</protein>
<keyword evidence="1" id="KW-0812">Transmembrane</keyword>
<proteinExistence type="predicted"/>
<organism evidence="2 3">
    <name type="scientific">Luteibacter yeojuensis</name>
    <dbReference type="NCBI Taxonomy" id="345309"/>
    <lineage>
        <taxon>Bacteria</taxon>
        <taxon>Pseudomonadati</taxon>
        <taxon>Pseudomonadota</taxon>
        <taxon>Gammaproteobacteria</taxon>
        <taxon>Lysobacterales</taxon>
        <taxon>Rhodanobacteraceae</taxon>
        <taxon>Luteibacter</taxon>
    </lineage>
</organism>
<keyword evidence="3" id="KW-1185">Reference proteome</keyword>
<name>A0A7X5QY22_9GAMM</name>
<feature type="transmembrane region" description="Helical" evidence="1">
    <location>
        <begin position="61"/>
        <end position="88"/>
    </location>
</feature>
<dbReference type="EMBL" id="JAAQTL010000003">
    <property type="protein sequence ID" value="NID17445.1"/>
    <property type="molecule type" value="Genomic_DNA"/>
</dbReference>
<comment type="caution">
    <text evidence="2">The sequence shown here is derived from an EMBL/GenBank/DDBJ whole genome shotgun (WGS) entry which is preliminary data.</text>
</comment>
<dbReference type="Proteomes" id="UP000518878">
    <property type="component" value="Unassembled WGS sequence"/>
</dbReference>
<accession>A0A7X5QY22</accession>
<dbReference type="RefSeq" id="WP_166701250.1">
    <property type="nucleotide sequence ID" value="NZ_JAAQTL010000003.1"/>
</dbReference>
<gene>
    <name evidence="2" type="ORF">HBF32_18380</name>
</gene>
<keyword evidence="1" id="KW-0472">Membrane</keyword>
<evidence type="ECO:0000256" key="1">
    <source>
        <dbReference type="SAM" id="Phobius"/>
    </source>
</evidence>